<feature type="domain" description="N-acetyltransferase" evidence="2">
    <location>
        <begin position="1"/>
        <end position="145"/>
    </location>
</feature>
<dbReference type="KEGG" id="spat:A0O21_00590"/>
<dbReference type="Gene3D" id="3.40.630.30">
    <property type="match status" value="1"/>
</dbReference>
<proteinExistence type="predicted"/>
<protein>
    <submittedName>
        <fullName evidence="3">GNAT family acetyltransferase</fullName>
    </submittedName>
</protein>
<dbReference type="InterPro" id="IPR000182">
    <property type="entry name" value="GNAT_dom"/>
</dbReference>
<reference evidence="4" key="2">
    <citation type="submission" date="2016-03" db="EMBL/GenBank/DDBJ databases">
        <title>Streptococcus antelopensis sp. nov., isolated from the feces of the Tibetan antelope (Pantholops hodgsonii) in Hoh Xil National Nature Reserve, Qinghai, China.</title>
        <authorList>
            <person name="Bai X."/>
        </authorList>
    </citation>
    <scope>NUCLEOTIDE SEQUENCE [LARGE SCALE GENOMIC DNA]</scope>
    <source>
        <strain evidence="4">TA 26</strain>
    </source>
</reference>
<evidence type="ECO:0000313" key="3">
    <source>
        <dbReference type="EMBL" id="AND78627.1"/>
    </source>
</evidence>
<reference evidence="3 4" key="1">
    <citation type="journal article" date="2016" name="Int. J. Syst. Evol. Microbiol.">
        <title>Streptococcuspantholopis sp. nov., isolated from faeces of the Tibetan antelope (Pantholops hodgsonii).</title>
        <authorList>
            <person name="Bai X."/>
            <person name="Xiong Y."/>
            <person name="Lu S."/>
            <person name="Jin D."/>
            <person name="Lai X."/>
            <person name="Yang J."/>
            <person name="Niu L."/>
            <person name="Hu S."/>
            <person name="Meng X."/>
            <person name="Pu J."/>
            <person name="Ye C."/>
            <person name="Xu J."/>
        </authorList>
    </citation>
    <scope>NUCLEOTIDE SEQUENCE [LARGE SCALE GENOMIC DNA]</scope>
    <source>
        <strain evidence="3 4">TA 26</strain>
    </source>
</reference>
<sequence length="145" mass="16481">MQIKQTRDTLSNTYYDAVKIRQLVFVKGQGVPRSIEIDSDEAYCLHFVLYDDSNLPAATCRILPDKNYNSATLQRMAVLPDYRGKHLGTLLLEHTLAFCRKQGFCKLSLHAQLTAKGFYDKMGFRAVGSVFEEAGIRHITMEMTL</sequence>
<dbReference type="PROSITE" id="PS51186">
    <property type="entry name" value="GNAT"/>
    <property type="match status" value="1"/>
</dbReference>
<accession>A0A172Q595</accession>
<dbReference type="OrthoDB" id="9796171at2"/>
<dbReference type="STRING" id="1811193.A0O21_00590"/>
<dbReference type="PANTHER" id="PTHR13947:SF37">
    <property type="entry name" value="LD18367P"/>
    <property type="match status" value="1"/>
</dbReference>
<dbReference type="Proteomes" id="UP000077317">
    <property type="component" value="Chromosome"/>
</dbReference>
<evidence type="ECO:0000256" key="1">
    <source>
        <dbReference type="ARBA" id="ARBA00022679"/>
    </source>
</evidence>
<keyword evidence="4" id="KW-1185">Reference proteome</keyword>
<keyword evidence="1 3" id="KW-0808">Transferase</keyword>
<organism evidence="3 4">
    <name type="scientific">Streptococcus pantholopis</name>
    <dbReference type="NCBI Taxonomy" id="1811193"/>
    <lineage>
        <taxon>Bacteria</taxon>
        <taxon>Bacillati</taxon>
        <taxon>Bacillota</taxon>
        <taxon>Bacilli</taxon>
        <taxon>Lactobacillales</taxon>
        <taxon>Streptococcaceae</taxon>
        <taxon>Streptococcus</taxon>
    </lineage>
</organism>
<dbReference type="InterPro" id="IPR050769">
    <property type="entry name" value="NAT_camello-type"/>
</dbReference>
<evidence type="ECO:0000259" key="2">
    <source>
        <dbReference type="PROSITE" id="PS51186"/>
    </source>
</evidence>
<dbReference type="GO" id="GO:0008080">
    <property type="term" value="F:N-acetyltransferase activity"/>
    <property type="evidence" value="ECO:0007669"/>
    <property type="project" value="InterPro"/>
</dbReference>
<name>A0A172Q595_9STRE</name>
<dbReference type="InterPro" id="IPR016181">
    <property type="entry name" value="Acyl_CoA_acyltransferase"/>
</dbReference>
<gene>
    <name evidence="3" type="ORF">A0O21_00590</name>
</gene>
<evidence type="ECO:0000313" key="4">
    <source>
        <dbReference type="Proteomes" id="UP000077317"/>
    </source>
</evidence>
<dbReference type="PANTHER" id="PTHR13947">
    <property type="entry name" value="GNAT FAMILY N-ACETYLTRANSFERASE"/>
    <property type="match status" value="1"/>
</dbReference>
<dbReference type="EMBL" id="CP014699">
    <property type="protein sequence ID" value="AND78627.1"/>
    <property type="molecule type" value="Genomic_DNA"/>
</dbReference>
<dbReference type="RefSeq" id="WP_067060017.1">
    <property type="nucleotide sequence ID" value="NZ_CP014699.1"/>
</dbReference>
<dbReference type="CDD" id="cd04301">
    <property type="entry name" value="NAT_SF"/>
    <property type="match status" value="1"/>
</dbReference>
<dbReference type="Pfam" id="PF13673">
    <property type="entry name" value="Acetyltransf_10"/>
    <property type="match status" value="1"/>
</dbReference>
<dbReference type="SUPFAM" id="SSF55729">
    <property type="entry name" value="Acyl-CoA N-acyltransferases (Nat)"/>
    <property type="match status" value="1"/>
</dbReference>
<dbReference type="AlphaFoldDB" id="A0A172Q595"/>